<proteinExistence type="predicted"/>
<sequence>MTVVRMFERERETPCQMQSRLRHDVDKSGPNFRALFTPYQFLLLTGGLSIQWRVTSSHQLSRSLEERVSPQSLRISAVLRCAGGTVRMAGGQHILLDSRRIAGVTEPPASATNPNQTRQRWGWNRPELVQALRERIAIGISSTQYSDRCRLAAKAEARDTS</sequence>
<dbReference type="EMBL" id="QPFP01000308">
    <property type="protein sequence ID" value="TEB17263.1"/>
    <property type="molecule type" value="Genomic_DNA"/>
</dbReference>
<protein>
    <submittedName>
        <fullName evidence="1">Uncharacterized protein</fullName>
    </submittedName>
</protein>
<organism evidence="1 2">
    <name type="scientific">Coprinellus micaceus</name>
    <name type="common">Glistening ink-cap mushroom</name>
    <name type="synonym">Coprinus micaceus</name>
    <dbReference type="NCBI Taxonomy" id="71717"/>
    <lineage>
        <taxon>Eukaryota</taxon>
        <taxon>Fungi</taxon>
        <taxon>Dikarya</taxon>
        <taxon>Basidiomycota</taxon>
        <taxon>Agaricomycotina</taxon>
        <taxon>Agaricomycetes</taxon>
        <taxon>Agaricomycetidae</taxon>
        <taxon>Agaricales</taxon>
        <taxon>Agaricineae</taxon>
        <taxon>Psathyrellaceae</taxon>
        <taxon>Coprinellus</taxon>
    </lineage>
</organism>
<evidence type="ECO:0000313" key="2">
    <source>
        <dbReference type="Proteomes" id="UP000298030"/>
    </source>
</evidence>
<comment type="caution">
    <text evidence="1">The sequence shown here is derived from an EMBL/GenBank/DDBJ whole genome shotgun (WGS) entry which is preliminary data.</text>
</comment>
<gene>
    <name evidence="1" type="ORF">FA13DRAFT_1720648</name>
</gene>
<reference evidence="1 2" key="1">
    <citation type="journal article" date="2019" name="Nat. Ecol. Evol.">
        <title>Megaphylogeny resolves global patterns of mushroom evolution.</title>
        <authorList>
            <person name="Varga T."/>
            <person name="Krizsan K."/>
            <person name="Foldi C."/>
            <person name="Dima B."/>
            <person name="Sanchez-Garcia M."/>
            <person name="Sanchez-Ramirez S."/>
            <person name="Szollosi G.J."/>
            <person name="Szarkandi J.G."/>
            <person name="Papp V."/>
            <person name="Albert L."/>
            <person name="Andreopoulos W."/>
            <person name="Angelini C."/>
            <person name="Antonin V."/>
            <person name="Barry K.W."/>
            <person name="Bougher N.L."/>
            <person name="Buchanan P."/>
            <person name="Buyck B."/>
            <person name="Bense V."/>
            <person name="Catcheside P."/>
            <person name="Chovatia M."/>
            <person name="Cooper J."/>
            <person name="Damon W."/>
            <person name="Desjardin D."/>
            <person name="Finy P."/>
            <person name="Geml J."/>
            <person name="Haridas S."/>
            <person name="Hughes K."/>
            <person name="Justo A."/>
            <person name="Karasinski D."/>
            <person name="Kautmanova I."/>
            <person name="Kiss B."/>
            <person name="Kocsube S."/>
            <person name="Kotiranta H."/>
            <person name="LaButti K.M."/>
            <person name="Lechner B.E."/>
            <person name="Liimatainen K."/>
            <person name="Lipzen A."/>
            <person name="Lukacs Z."/>
            <person name="Mihaltcheva S."/>
            <person name="Morgado L.N."/>
            <person name="Niskanen T."/>
            <person name="Noordeloos M.E."/>
            <person name="Ohm R.A."/>
            <person name="Ortiz-Santana B."/>
            <person name="Ovrebo C."/>
            <person name="Racz N."/>
            <person name="Riley R."/>
            <person name="Savchenko A."/>
            <person name="Shiryaev A."/>
            <person name="Soop K."/>
            <person name="Spirin V."/>
            <person name="Szebenyi C."/>
            <person name="Tomsovsky M."/>
            <person name="Tulloss R.E."/>
            <person name="Uehling J."/>
            <person name="Grigoriev I.V."/>
            <person name="Vagvolgyi C."/>
            <person name="Papp T."/>
            <person name="Martin F.M."/>
            <person name="Miettinen O."/>
            <person name="Hibbett D.S."/>
            <person name="Nagy L.G."/>
        </authorList>
    </citation>
    <scope>NUCLEOTIDE SEQUENCE [LARGE SCALE GENOMIC DNA]</scope>
    <source>
        <strain evidence="1 2">FP101781</strain>
    </source>
</reference>
<keyword evidence="2" id="KW-1185">Reference proteome</keyword>
<evidence type="ECO:0000313" key="1">
    <source>
        <dbReference type="EMBL" id="TEB17263.1"/>
    </source>
</evidence>
<name>A0A4Y7S7X8_COPMI</name>
<accession>A0A4Y7S7X8</accession>
<dbReference type="Proteomes" id="UP000298030">
    <property type="component" value="Unassembled WGS sequence"/>
</dbReference>
<dbReference type="AlphaFoldDB" id="A0A4Y7S7X8"/>